<dbReference type="Pfam" id="PF05603">
    <property type="entry name" value="Hikeshi-like_N"/>
    <property type="match status" value="1"/>
</dbReference>
<evidence type="ECO:0000313" key="5">
    <source>
        <dbReference type="EMBL" id="EJU01675.1"/>
    </source>
</evidence>
<dbReference type="OMA" id="QVDETHC"/>
<dbReference type="GO" id="GO:0006606">
    <property type="term" value="P:protein import into nucleus"/>
    <property type="evidence" value="ECO:0007669"/>
    <property type="project" value="TreeGrafter"/>
</dbReference>
<proteinExistence type="inferred from homology"/>
<dbReference type="PANTHER" id="PTHR12925">
    <property type="entry name" value="HIKESHI FAMILY MEMBER"/>
    <property type="match status" value="1"/>
</dbReference>
<keyword evidence="6" id="KW-1185">Reference proteome</keyword>
<dbReference type="Proteomes" id="UP000030653">
    <property type="component" value="Unassembled WGS sequence"/>
</dbReference>
<dbReference type="AlphaFoldDB" id="M5G0M6"/>
<gene>
    <name evidence="5" type="ORF">DACRYDRAFT_52826</name>
</gene>
<evidence type="ECO:0000256" key="2">
    <source>
        <dbReference type="SAM" id="MobiDB-lite"/>
    </source>
</evidence>
<dbReference type="GO" id="GO:0005829">
    <property type="term" value="C:cytosol"/>
    <property type="evidence" value="ECO:0007669"/>
    <property type="project" value="TreeGrafter"/>
</dbReference>
<feature type="region of interest" description="Disordered" evidence="2">
    <location>
        <begin position="89"/>
        <end position="108"/>
    </location>
</feature>
<feature type="domain" description="Hikeshi-like N-terminal" evidence="3">
    <location>
        <begin position="6"/>
        <end position="135"/>
    </location>
</feature>
<dbReference type="GeneID" id="63690192"/>
<dbReference type="PANTHER" id="PTHR12925:SF0">
    <property type="entry name" value="PROTEIN HIKESHI"/>
    <property type="match status" value="1"/>
</dbReference>
<protein>
    <submittedName>
        <fullName evidence="5">DUF775-domain-containing protein</fullName>
    </submittedName>
</protein>
<dbReference type="InterPro" id="IPR008493">
    <property type="entry name" value="Hikeshi-like_N"/>
</dbReference>
<dbReference type="InterPro" id="IPR031318">
    <property type="entry name" value="OPI10"/>
</dbReference>
<dbReference type="HOGENOM" id="CLU_084839_1_1_1"/>
<dbReference type="Pfam" id="PF21057">
    <property type="entry name" value="Hikeshi-like_C"/>
    <property type="match status" value="1"/>
</dbReference>
<dbReference type="OrthoDB" id="10248398at2759"/>
<evidence type="ECO:0000259" key="4">
    <source>
        <dbReference type="Pfam" id="PF21057"/>
    </source>
</evidence>
<dbReference type="GO" id="GO:0061608">
    <property type="term" value="F:nuclear import signal receptor activity"/>
    <property type="evidence" value="ECO:0007669"/>
    <property type="project" value="TreeGrafter"/>
</dbReference>
<dbReference type="STRING" id="1858805.M5G0M6"/>
<evidence type="ECO:0000313" key="6">
    <source>
        <dbReference type="Proteomes" id="UP000030653"/>
    </source>
</evidence>
<dbReference type="EMBL" id="JH795864">
    <property type="protein sequence ID" value="EJU01675.1"/>
    <property type="molecule type" value="Genomic_DNA"/>
</dbReference>
<evidence type="ECO:0000256" key="1">
    <source>
        <dbReference type="ARBA" id="ARBA00006623"/>
    </source>
</evidence>
<dbReference type="RefSeq" id="XP_040628572.1">
    <property type="nucleotide sequence ID" value="XM_040775130.1"/>
</dbReference>
<accession>M5G0M6</accession>
<name>M5G0M6_DACPD</name>
<organism evidence="5 6">
    <name type="scientific">Dacryopinax primogenitus (strain DJM 731)</name>
    <name type="common">Brown rot fungus</name>
    <dbReference type="NCBI Taxonomy" id="1858805"/>
    <lineage>
        <taxon>Eukaryota</taxon>
        <taxon>Fungi</taxon>
        <taxon>Dikarya</taxon>
        <taxon>Basidiomycota</taxon>
        <taxon>Agaricomycotina</taxon>
        <taxon>Dacrymycetes</taxon>
        <taxon>Dacrymycetales</taxon>
        <taxon>Dacrymycetaceae</taxon>
        <taxon>Dacryopinax</taxon>
    </lineage>
</organism>
<reference evidence="5 6" key="1">
    <citation type="journal article" date="2012" name="Science">
        <title>The Paleozoic origin of enzymatic lignin decomposition reconstructed from 31 fungal genomes.</title>
        <authorList>
            <person name="Floudas D."/>
            <person name="Binder M."/>
            <person name="Riley R."/>
            <person name="Barry K."/>
            <person name="Blanchette R.A."/>
            <person name="Henrissat B."/>
            <person name="Martinez A.T."/>
            <person name="Otillar R."/>
            <person name="Spatafora J.W."/>
            <person name="Yadav J.S."/>
            <person name="Aerts A."/>
            <person name="Benoit I."/>
            <person name="Boyd A."/>
            <person name="Carlson A."/>
            <person name="Copeland A."/>
            <person name="Coutinho P.M."/>
            <person name="de Vries R.P."/>
            <person name="Ferreira P."/>
            <person name="Findley K."/>
            <person name="Foster B."/>
            <person name="Gaskell J."/>
            <person name="Glotzer D."/>
            <person name="Gorecki P."/>
            <person name="Heitman J."/>
            <person name="Hesse C."/>
            <person name="Hori C."/>
            <person name="Igarashi K."/>
            <person name="Jurgens J.A."/>
            <person name="Kallen N."/>
            <person name="Kersten P."/>
            <person name="Kohler A."/>
            <person name="Kuees U."/>
            <person name="Kumar T.K.A."/>
            <person name="Kuo A."/>
            <person name="LaButti K."/>
            <person name="Larrondo L.F."/>
            <person name="Lindquist E."/>
            <person name="Ling A."/>
            <person name="Lombard V."/>
            <person name="Lucas S."/>
            <person name="Lundell T."/>
            <person name="Martin R."/>
            <person name="McLaughlin D.J."/>
            <person name="Morgenstern I."/>
            <person name="Morin E."/>
            <person name="Murat C."/>
            <person name="Nagy L.G."/>
            <person name="Nolan M."/>
            <person name="Ohm R.A."/>
            <person name="Patyshakuliyeva A."/>
            <person name="Rokas A."/>
            <person name="Ruiz-Duenas F.J."/>
            <person name="Sabat G."/>
            <person name="Salamov A."/>
            <person name="Samejima M."/>
            <person name="Schmutz J."/>
            <person name="Slot J.C."/>
            <person name="St John F."/>
            <person name="Stenlid J."/>
            <person name="Sun H."/>
            <person name="Sun S."/>
            <person name="Syed K."/>
            <person name="Tsang A."/>
            <person name="Wiebenga A."/>
            <person name="Young D."/>
            <person name="Pisabarro A."/>
            <person name="Eastwood D.C."/>
            <person name="Martin F."/>
            <person name="Cullen D."/>
            <person name="Grigoriev I.V."/>
            <person name="Hibbett D.S."/>
        </authorList>
    </citation>
    <scope>NUCLEOTIDE SEQUENCE [LARGE SCALE GENOMIC DNA]</scope>
    <source>
        <strain evidence="5 6">DJM-731 SS1</strain>
    </source>
</reference>
<dbReference type="GO" id="GO:0005634">
    <property type="term" value="C:nucleus"/>
    <property type="evidence" value="ECO:0007669"/>
    <property type="project" value="TreeGrafter"/>
</dbReference>
<dbReference type="InterPro" id="IPR048364">
    <property type="entry name" value="Hikeshi-like_C"/>
</dbReference>
<sequence length="218" mass="23788">MFGCCVAGRLVQTDLVQMDSTHSVFNIPSASTVNHVCVFLTGQTPFPDGWGATVHWNWPGRGFQLLGMLSNQKPSAIFRLRGILPGQSSATDTDMGMDDETGVSATSNSSAGDMAQIGLSIEPLDQVQQQVASLSNVSTSKSLVPVRPQMPPQAQTASDPVYLTELILKNLSNYLTSFTHDNTLNPTNTVQIGIIQKWYENLMNKLRLRGTAFLERQD</sequence>
<comment type="similarity">
    <text evidence="1">Belongs to the OPI10 family.</text>
</comment>
<evidence type="ECO:0000259" key="3">
    <source>
        <dbReference type="Pfam" id="PF05603"/>
    </source>
</evidence>
<feature type="domain" description="Hikeshi-like C-terminal" evidence="4">
    <location>
        <begin position="161"/>
        <end position="216"/>
    </location>
</feature>